<protein>
    <recommendedName>
        <fullName evidence="2">Arm-like repeat domain-containing protein</fullName>
    </recommendedName>
</protein>
<feature type="domain" description="Arm-like repeat" evidence="2">
    <location>
        <begin position="197"/>
        <end position="553"/>
    </location>
</feature>
<evidence type="ECO:0000259" key="2">
    <source>
        <dbReference type="Pfam" id="PF23948"/>
    </source>
</evidence>
<gene>
    <name evidence="3" type="ORF">BGZ65_006064</name>
</gene>
<proteinExistence type="predicted"/>
<dbReference type="InterPro" id="IPR056251">
    <property type="entry name" value="Arm_rpt_dom"/>
</dbReference>
<dbReference type="Pfam" id="PF23948">
    <property type="entry name" value="ARM_5"/>
    <property type="match status" value="1"/>
</dbReference>
<evidence type="ECO:0000313" key="4">
    <source>
        <dbReference type="Proteomes" id="UP000749646"/>
    </source>
</evidence>
<dbReference type="OrthoDB" id="427518at2759"/>
<accession>A0A9P6MBF3</accession>
<organism evidence="3 4">
    <name type="scientific">Modicella reniformis</name>
    <dbReference type="NCBI Taxonomy" id="1440133"/>
    <lineage>
        <taxon>Eukaryota</taxon>
        <taxon>Fungi</taxon>
        <taxon>Fungi incertae sedis</taxon>
        <taxon>Mucoromycota</taxon>
        <taxon>Mortierellomycotina</taxon>
        <taxon>Mortierellomycetes</taxon>
        <taxon>Mortierellales</taxon>
        <taxon>Mortierellaceae</taxon>
        <taxon>Modicella</taxon>
    </lineage>
</organism>
<evidence type="ECO:0000256" key="1">
    <source>
        <dbReference type="SAM" id="MobiDB-lite"/>
    </source>
</evidence>
<dbReference type="AlphaFoldDB" id="A0A9P6MBF3"/>
<feature type="region of interest" description="Disordered" evidence="1">
    <location>
        <begin position="115"/>
        <end position="134"/>
    </location>
</feature>
<evidence type="ECO:0000313" key="3">
    <source>
        <dbReference type="EMBL" id="KAF9986829.1"/>
    </source>
</evidence>
<keyword evidence="4" id="KW-1185">Reference proteome</keyword>
<dbReference type="Proteomes" id="UP000749646">
    <property type="component" value="Unassembled WGS sequence"/>
</dbReference>
<comment type="caution">
    <text evidence="3">The sequence shown here is derived from an EMBL/GenBank/DDBJ whole genome shotgun (WGS) entry which is preliminary data.</text>
</comment>
<name>A0A9P6MBF3_9FUNG</name>
<sequence>MLDTSSSEYGDLSPQKALKLAISHLENARRTPDCELALMLYNEAETALSRMGQSTLGALLSSDENQDQSLREGIAYVVLELDKMSISLGSQDKTQASYKKAQALRTLLIVPDGSAKVTHSDPSSLPLQDKNREESDMATTPSYIFTNNITPPAIAFKLPESDERIKDTAQLAYCLKLLKVWSSSPDDIQEPTVLDWLHAIEKDEDERERLKTLATDVIKAFTRTELKNSNDIAEVVCLVSVLEKDDFHHLLEQFYNDIDRSILLDSHQLEGIAQLIQSAGPDYLTATDLVKILEQLKDHLRDIHKQSPPRVYQLTQMVSNVLDAMADSRIKGLDRKQLHELLSAYLDGLKGTSDAFLVYQATYAYQSMQYILDDKSLWQTALQSPGCSTHGQQITTNVAHVVELDRFLEGLHDIQQRLTEVPVVSLSTSFMHKGVTSMNERAQGFLDCLNESLSFECKQAWYPALRMTDILLQSGQFADFRKLVNEASCRLHPAFQWGLCQRLGNFAVNSKWDAGTRQSAVAFLGEIHHIDTNLEQQATTKQWIVNILTQLMTLSEDIKQGELE</sequence>
<dbReference type="EMBL" id="JAAAHW010003206">
    <property type="protein sequence ID" value="KAF9986829.1"/>
    <property type="molecule type" value="Genomic_DNA"/>
</dbReference>
<reference evidence="3" key="1">
    <citation type="journal article" date="2020" name="Fungal Divers.">
        <title>Resolving the Mortierellaceae phylogeny through synthesis of multi-gene phylogenetics and phylogenomics.</title>
        <authorList>
            <person name="Vandepol N."/>
            <person name="Liber J."/>
            <person name="Desiro A."/>
            <person name="Na H."/>
            <person name="Kennedy M."/>
            <person name="Barry K."/>
            <person name="Grigoriev I.V."/>
            <person name="Miller A.N."/>
            <person name="O'Donnell K."/>
            <person name="Stajich J.E."/>
            <person name="Bonito G."/>
        </authorList>
    </citation>
    <scope>NUCLEOTIDE SEQUENCE</scope>
    <source>
        <strain evidence="3">MES-2147</strain>
    </source>
</reference>